<dbReference type="EMBL" id="SDPP02000001">
    <property type="protein sequence ID" value="KAA1380159.1"/>
    <property type="molecule type" value="Genomic_DNA"/>
</dbReference>
<comment type="subcellular location">
    <subcellularLocation>
        <location evidence="1">Endomembrane system</location>
        <topology evidence="1">Multi-pass membrane protein</topology>
    </subcellularLocation>
</comment>
<dbReference type="InterPro" id="IPR003807">
    <property type="entry name" value="DUF202"/>
</dbReference>
<feature type="transmembrane region" description="Helical" evidence="5">
    <location>
        <begin position="57"/>
        <end position="79"/>
    </location>
</feature>
<organism evidence="7 8">
    <name type="scientific">Aeromicrobium fastidiosum</name>
    <dbReference type="NCBI Taxonomy" id="52699"/>
    <lineage>
        <taxon>Bacteria</taxon>
        <taxon>Bacillati</taxon>
        <taxon>Actinomycetota</taxon>
        <taxon>Actinomycetes</taxon>
        <taxon>Propionibacteriales</taxon>
        <taxon>Nocardioidaceae</taxon>
        <taxon>Aeromicrobium</taxon>
    </lineage>
</organism>
<evidence type="ECO:0000313" key="8">
    <source>
        <dbReference type="Proteomes" id="UP001515100"/>
    </source>
</evidence>
<keyword evidence="4 5" id="KW-0472">Membrane</keyword>
<dbReference type="OrthoDB" id="582337at2"/>
<name>A0A641AQF3_9ACTN</name>
<accession>A0A641AQF3</accession>
<evidence type="ECO:0000256" key="5">
    <source>
        <dbReference type="SAM" id="Phobius"/>
    </source>
</evidence>
<keyword evidence="2 5" id="KW-0812">Transmembrane</keyword>
<evidence type="ECO:0000256" key="1">
    <source>
        <dbReference type="ARBA" id="ARBA00004127"/>
    </source>
</evidence>
<keyword evidence="3 5" id="KW-1133">Transmembrane helix</keyword>
<dbReference type="AlphaFoldDB" id="A0A641AQF3"/>
<feature type="transmembrane region" description="Helical" evidence="5">
    <location>
        <begin position="30"/>
        <end position="51"/>
    </location>
</feature>
<dbReference type="GO" id="GO:0012505">
    <property type="term" value="C:endomembrane system"/>
    <property type="evidence" value="ECO:0007669"/>
    <property type="project" value="UniProtKB-SubCell"/>
</dbReference>
<protein>
    <submittedName>
        <fullName evidence="7">DUF202 domain-containing protein</fullName>
    </submittedName>
</protein>
<dbReference type="RefSeq" id="WP_129180359.1">
    <property type="nucleotide sequence ID" value="NZ_JAGIOG010000001.1"/>
</dbReference>
<proteinExistence type="predicted"/>
<feature type="transmembrane region" description="Helical" evidence="5">
    <location>
        <begin position="100"/>
        <end position="123"/>
    </location>
</feature>
<feature type="domain" description="DUF202" evidence="6">
    <location>
        <begin position="21"/>
        <end position="87"/>
    </location>
</feature>
<evidence type="ECO:0000313" key="7">
    <source>
        <dbReference type="EMBL" id="KAA1380159.1"/>
    </source>
</evidence>
<evidence type="ECO:0000256" key="2">
    <source>
        <dbReference type="ARBA" id="ARBA00022692"/>
    </source>
</evidence>
<comment type="caution">
    <text evidence="7">The sequence shown here is derived from an EMBL/GenBank/DDBJ whole genome shotgun (WGS) entry which is preliminary data.</text>
</comment>
<reference evidence="7" key="1">
    <citation type="submission" date="2019-09" db="EMBL/GenBank/DDBJ databases">
        <authorList>
            <person name="Li J."/>
        </authorList>
    </citation>
    <scope>NUCLEOTIDE SEQUENCE [LARGE SCALE GENOMIC DNA]</scope>
    <source>
        <strain evidence="7">NRBC 14897</strain>
    </source>
</reference>
<evidence type="ECO:0000256" key="4">
    <source>
        <dbReference type="ARBA" id="ARBA00023136"/>
    </source>
</evidence>
<sequence length="124" mass="13305">MSDDRRFPRDVFGAGPDPDTRFTLANERTFLAWTRTSLALVAGAVAVHTPFFELDVWVSNVASLWLLLLAALCVGQAWLRWRSVEKAIRTGSPMPGFGAPALLVGAVGVLIVSVAVGIVVATVR</sequence>
<dbReference type="Pfam" id="PF02656">
    <property type="entry name" value="DUF202"/>
    <property type="match status" value="1"/>
</dbReference>
<evidence type="ECO:0000256" key="3">
    <source>
        <dbReference type="ARBA" id="ARBA00022989"/>
    </source>
</evidence>
<gene>
    <name evidence="7" type="ORF">ESP62_002855</name>
</gene>
<dbReference type="Proteomes" id="UP001515100">
    <property type="component" value="Unassembled WGS sequence"/>
</dbReference>
<keyword evidence="8" id="KW-1185">Reference proteome</keyword>
<evidence type="ECO:0000259" key="6">
    <source>
        <dbReference type="Pfam" id="PF02656"/>
    </source>
</evidence>